<gene>
    <name evidence="2" type="ORF">FKZ61_16950</name>
</gene>
<dbReference type="AlphaFoldDB" id="A0A540VCD0"/>
<evidence type="ECO:0000313" key="3">
    <source>
        <dbReference type="Proteomes" id="UP000317371"/>
    </source>
</evidence>
<dbReference type="InterPro" id="IPR010502">
    <property type="entry name" value="Carb-bd_dom_fam9"/>
</dbReference>
<evidence type="ECO:0000313" key="2">
    <source>
        <dbReference type="EMBL" id="TQE94420.1"/>
    </source>
</evidence>
<dbReference type="EMBL" id="VIGC01000024">
    <property type="protein sequence ID" value="TQE94420.1"/>
    <property type="molecule type" value="Genomic_DNA"/>
</dbReference>
<dbReference type="GO" id="GO:0004553">
    <property type="term" value="F:hydrolase activity, hydrolyzing O-glycosyl compounds"/>
    <property type="evidence" value="ECO:0007669"/>
    <property type="project" value="InterPro"/>
</dbReference>
<reference evidence="2 3" key="1">
    <citation type="submission" date="2019-06" db="EMBL/GenBank/DDBJ databases">
        <title>Genome sequence of Litorilinea aerophila BAA-2444.</title>
        <authorList>
            <person name="Maclea K.S."/>
            <person name="Maurais E.G."/>
            <person name="Iannazzi L.C."/>
        </authorList>
    </citation>
    <scope>NUCLEOTIDE SEQUENCE [LARGE SCALE GENOMIC DNA]</scope>
    <source>
        <strain evidence="2 3">ATCC BAA-2444</strain>
    </source>
</reference>
<dbReference type="Gene3D" id="2.60.40.1190">
    <property type="match status" value="1"/>
</dbReference>
<organism evidence="2 3">
    <name type="scientific">Litorilinea aerophila</name>
    <dbReference type="NCBI Taxonomy" id="1204385"/>
    <lineage>
        <taxon>Bacteria</taxon>
        <taxon>Bacillati</taxon>
        <taxon>Chloroflexota</taxon>
        <taxon>Caldilineae</taxon>
        <taxon>Caldilineales</taxon>
        <taxon>Caldilineaceae</taxon>
        <taxon>Litorilinea</taxon>
    </lineage>
</organism>
<comment type="caution">
    <text evidence="2">The sequence shown here is derived from an EMBL/GenBank/DDBJ whole genome shotgun (WGS) entry which is preliminary data.</text>
</comment>
<dbReference type="Pfam" id="PF16011">
    <property type="entry name" value="CBM9_2"/>
    <property type="match status" value="1"/>
</dbReference>
<evidence type="ECO:0000259" key="1">
    <source>
        <dbReference type="Pfam" id="PF16011"/>
    </source>
</evidence>
<dbReference type="RefSeq" id="WP_141611338.1">
    <property type="nucleotide sequence ID" value="NZ_VIGC02000024.1"/>
</dbReference>
<dbReference type="InParanoid" id="A0A540VCD0"/>
<dbReference type="Proteomes" id="UP000317371">
    <property type="component" value="Unassembled WGS sequence"/>
</dbReference>
<proteinExistence type="predicted"/>
<feature type="domain" description="Carbohydrate-binding" evidence="1">
    <location>
        <begin position="51"/>
        <end position="213"/>
    </location>
</feature>
<name>A0A540VCD0_9CHLR</name>
<accession>A0A540VCD0</accession>
<keyword evidence="3" id="KW-1185">Reference proteome</keyword>
<dbReference type="GO" id="GO:0016052">
    <property type="term" value="P:carbohydrate catabolic process"/>
    <property type="evidence" value="ECO:0007669"/>
    <property type="project" value="InterPro"/>
</dbReference>
<dbReference type="SUPFAM" id="SSF49344">
    <property type="entry name" value="CBD9-like"/>
    <property type="match status" value="1"/>
</dbReference>
<dbReference type="GO" id="GO:0030246">
    <property type="term" value="F:carbohydrate binding"/>
    <property type="evidence" value="ECO:0007669"/>
    <property type="project" value="InterPro"/>
</dbReference>
<dbReference type="OrthoDB" id="9786766at2"/>
<protein>
    <recommendedName>
        <fullName evidence="1">Carbohydrate-binding domain-containing protein</fullName>
    </recommendedName>
</protein>
<dbReference type="CDD" id="cd09620">
    <property type="entry name" value="CBM9_like_3"/>
    <property type="match status" value="1"/>
</dbReference>
<sequence length="221" mass="25307">MTTQLPRFSVLRAPAWDRTADPATWDWSGVPALPPFTLADGSGPARQQTQARLCGDHEALYVRFDCEDRDIWGHYTRRDDPIYDEEVVEVFLAPGLADPVDYYEFEVSPNGVLLDVRIHNPRGDRTAMEADFSWDCPGLRWQAGRNDPQNHWWAILVIPWAAVSPPGESPRFWRANFYRIERPHDGPPEFSCWSPTLTAPADFHRPARFGVLEMEGIVFNQ</sequence>